<dbReference type="Pfam" id="PF20612">
    <property type="entry name" value="SHOCT_2"/>
    <property type="match status" value="1"/>
</dbReference>
<sequence>MNIEKKDPGMQYILSKHILKHLLLKGVITEDEYKRIDKENIKNLEQ</sequence>
<proteinExistence type="predicted"/>
<feature type="domain" description="SHOCT-like" evidence="1">
    <location>
        <begin position="8"/>
        <end position="42"/>
    </location>
</feature>
<evidence type="ECO:0000313" key="3">
    <source>
        <dbReference type="Proteomes" id="UP000036923"/>
    </source>
</evidence>
<comment type="caution">
    <text evidence="2">The sequence shown here is derived from an EMBL/GenBank/DDBJ whole genome shotgun (WGS) entry which is preliminary data.</text>
</comment>
<dbReference type="Proteomes" id="UP000036923">
    <property type="component" value="Unassembled WGS sequence"/>
</dbReference>
<organism evidence="2 3">
    <name type="scientific">Pseudobacteroides cellulosolvens ATCC 35603 = DSM 2933</name>
    <dbReference type="NCBI Taxonomy" id="398512"/>
    <lineage>
        <taxon>Bacteria</taxon>
        <taxon>Bacillati</taxon>
        <taxon>Bacillota</taxon>
        <taxon>Clostridia</taxon>
        <taxon>Eubacteriales</taxon>
        <taxon>Oscillospiraceae</taxon>
        <taxon>Pseudobacteroides</taxon>
    </lineage>
</organism>
<keyword evidence="3" id="KW-1185">Reference proteome</keyword>
<dbReference type="InterPro" id="IPR046749">
    <property type="entry name" value="SHOCT_2"/>
</dbReference>
<name>A0A0L6JVU5_9FIRM</name>
<dbReference type="EMBL" id="LGTC01000001">
    <property type="protein sequence ID" value="KNY29958.1"/>
    <property type="molecule type" value="Genomic_DNA"/>
</dbReference>
<reference evidence="3" key="1">
    <citation type="submission" date="2015-07" db="EMBL/GenBank/DDBJ databases">
        <title>Near-Complete Genome Sequence of the Cellulolytic Bacterium Bacteroides (Pseudobacteroides) cellulosolvens ATCC 35603.</title>
        <authorList>
            <person name="Dassa B."/>
            <person name="Utturkar S.M."/>
            <person name="Klingeman D.M."/>
            <person name="Hurt R.A."/>
            <person name="Keller M."/>
            <person name="Xu J."/>
            <person name="Reddy Y.H.K."/>
            <person name="Borovok I."/>
            <person name="Grinberg I.R."/>
            <person name="Lamed R."/>
            <person name="Zhivin O."/>
            <person name="Bayer E.A."/>
            <person name="Brown S.D."/>
        </authorList>
    </citation>
    <scope>NUCLEOTIDE SEQUENCE [LARGE SCALE GENOMIC DNA]</scope>
    <source>
        <strain evidence="3">DSM 2933</strain>
    </source>
</reference>
<gene>
    <name evidence="2" type="ORF">Bccel_5235</name>
</gene>
<dbReference type="AlphaFoldDB" id="A0A0L6JVU5"/>
<evidence type="ECO:0000259" key="1">
    <source>
        <dbReference type="Pfam" id="PF20612"/>
    </source>
</evidence>
<accession>A0A0L6JVU5</accession>
<protein>
    <recommendedName>
        <fullName evidence="1">SHOCT-like domain-containing protein</fullName>
    </recommendedName>
</protein>
<dbReference type="RefSeq" id="WP_154673484.1">
    <property type="nucleotide sequence ID" value="NZ_JQKC01000022.1"/>
</dbReference>
<evidence type="ECO:0000313" key="2">
    <source>
        <dbReference type="EMBL" id="KNY29958.1"/>
    </source>
</evidence>